<dbReference type="Pfam" id="PF00497">
    <property type="entry name" value="SBP_bac_3"/>
    <property type="match status" value="1"/>
</dbReference>
<dbReference type="CDD" id="cd01004">
    <property type="entry name" value="PBP2_MidA_like"/>
    <property type="match status" value="1"/>
</dbReference>
<dbReference type="EMBL" id="JBIBSM010000007">
    <property type="protein sequence ID" value="MFF8277622.1"/>
    <property type="molecule type" value="Genomic_DNA"/>
</dbReference>
<dbReference type="RefSeq" id="WP_391934884.1">
    <property type="nucleotide sequence ID" value="NZ_JBIBSM010000007.1"/>
</dbReference>
<dbReference type="SMART" id="SM00062">
    <property type="entry name" value="PBPb"/>
    <property type="match status" value="1"/>
</dbReference>
<name>A0ABW6YDK1_9ACTN</name>
<protein>
    <submittedName>
        <fullName evidence="4">ABC transporter substrate-binding protein</fullName>
    </submittedName>
</protein>
<evidence type="ECO:0000256" key="1">
    <source>
        <dbReference type="ARBA" id="ARBA00022729"/>
    </source>
</evidence>
<accession>A0ABW6YDK1</accession>
<reference evidence="4 5" key="1">
    <citation type="submission" date="2024-10" db="EMBL/GenBank/DDBJ databases">
        <title>The Natural Products Discovery Center: Release of the First 8490 Sequenced Strains for Exploring Actinobacteria Biosynthetic Diversity.</title>
        <authorList>
            <person name="Kalkreuter E."/>
            <person name="Kautsar S.A."/>
            <person name="Yang D."/>
            <person name="Bader C.D."/>
            <person name="Teijaro C.N."/>
            <person name="Fluegel L."/>
            <person name="Davis C.M."/>
            <person name="Simpson J.R."/>
            <person name="Lauterbach L."/>
            <person name="Steele A.D."/>
            <person name="Gui C."/>
            <person name="Meng S."/>
            <person name="Li G."/>
            <person name="Viehrig K."/>
            <person name="Ye F."/>
            <person name="Su P."/>
            <person name="Kiefer A.F."/>
            <person name="Nichols A."/>
            <person name="Cepeda A.J."/>
            <person name="Yan W."/>
            <person name="Fan B."/>
            <person name="Jiang Y."/>
            <person name="Adhikari A."/>
            <person name="Zheng C.-J."/>
            <person name="Schuster L."/>
            <person name="Cowan T.M."/>
            <person name="Smanski M.J."/>
            <person name="Chevrette M.G."/>
            <person name="De Carvalho L.P.S."/>
            <person name="Shen B."/>
        </authorList>
    </citation>
    <scope>NUCLEOTIDE SEQUENCE [LARGE SCALE GENOMIC DNA]</scope>
    <source>
        <strain evidence="4 5">NPDC015755</strain>
    </source>
</reference>
<evidence type="ECO:0000259" key="3">
    <source>
        <dbReference type="SMART" id="SM00062"/>
    </source>
</evidence>
<feature type="domain" description="Solute-binding protein family 3/N-terminal" evidence="3">
    <location>
        <begin position="73"/>
        <end position="313"/>
    </location>
</feature>
<evidence type="ECO:0000313" key="5">
    <source>
        <dbReference type="Proteomes" id="UP001603013"/>
    </source>
</evidence>
<dbReference type="Gene3D" id="3.40.190.10">
    <property type="entry name" value="Periplasmic binding protein-like II"/>
    <property type="match status" value="2"/>
</dbReference>
<sequence length="325" mass="33592">MTARSTRCTTAAKTRTSRLAAVAAIAVAGSMLLTACGDQTEGGKTEGGTQTGAASSNAPLFSKLPADIQKAGVIKVGTDATYAPMEFKQGDKIVGVDPDIAAALSKQLGVKFEFASGTFDTLLTALPTGRTDIVMSSMTDTKARQEGLDDKGKKVGTGVDFVDYFTASTGILVKKGNPQNIKSLDDLCGKKLAVQRGTTYEQAAKDQAEKCKKDGKPALTFESFPTDAEAQTRVKAGGAVADLNDSPVAAYIAKTAGGGNDFEAIANKTDAGFFGIAVDKKDTQLRDAIKEALDAIIKDGTYKAALDKWNAGDGAIPAAKINGGS</sequence>
<organism evidence="4 5">
    <name type="scientific">Streptomyces lateritius</name>
    <dbReference type="NCBI Taxonomy" id="67313"/>
    <lineage>
        <taxon>Bacteria</taxon>
        <taxon>Bacillati</taxon>
        <taxon>Actinomycetota</taxon>
        <taxon>Actinomycetes</taxon>
        <taxon>Kitasatosporales</taxon>
        <taxon>Streptomycetaceae</taxon>
        <taxon>Streptomyces</taxon>
    </lineage>
</organism>
<dbReference type="Proteomes" id="UP001603013">
    <property type="component" value="Unassembled WGS sequence"/>
</dbReference>
<keyword evidence="1 2" id="KW-0732">Signal</keyword>
<comment type="caution">
    <text evidence="4">The sequence shown here is derived from an EMBL/GenBank/DDBJ whole genome shotgun (WGS) entry which is preliminary data.</text>
</comment>
<gene>
    <name evidence="4" type="ORF">ACF05T_16150</name>
</gene>
<evidence type="ECO:0000256" key="2">
    <source>
        <dbReference type="SAM" id="SignalP"/>
    </source>
</evidence>
<evidence type="ECO:0000313" key="4">
    <source>
        <dbReference type="EMBL" id="MFF8277622.1"/>
    </source>
</evidence>
<feature type="signal peptide" evidence="2">
    <location>
        <begin position="1"/>
        <end position="35"/>
    </location>
</feature>
<dbReference type="InterPro" id="IPR001638">
    <property type="entry name" value="Solute-binding_3/MltF_N"/>
</dbReference>
<dbReference type="PANTHER" id="PTHR35936:SF17">
    <property type="entry name" value="ARGININE-BINDING EXTRACELLULAR PROTEIN ARTP"/>
    <property type="match status" value="1"/>
</dbReference>
<dbReference type="SUPFAM" id="SSF53850">
    <property type="entry name" value="Periplasmic binding protein-like II"/>
    <property type="match status" value="1"/>
</dbReference>
<proteinExistence type="predicted"/>
<dbReference type="PANTHER" id="PTHR35936">
    <property type="entry name" value="MEMBRANE-BOUND LYTIC MUREIN TRANSGLYCOSYLASE F"/>
    <property type="match status" value="1"/>
</dbReference>
<keyword evidence="5" id="KW-1185">Reference proteome</keyword>
<feature type="chain" id="PRO_5046401945" evidence="2">
    <location>
        <begin position="36"/>
        <end position="325"/>
    </location>
</feature>